<comment type="caution">
    <text evidence="1">The sequence shown here is derived from an EMBL/GenBank/DDBJ whole genome shotgun (WGS) entry which is preliminary data.</text>
</comment>
<name>A0AAV4XIJ1_CAEEX</name>
<gene>
    <name evidence="1" type="ORF">CEXT_597061</name>
</gene>
<dbReference type="Proteomes" id="UP001054945">
    <property type="component" value="Unassembled WGS sequence"/>
</dbReference>
<reference evidence="1 2" key="1">
    <citation type="submission" date="2021-06" db="EMBL/GenBank/DDBJ databases">
        <title>Caerostris extrusa draft genome.</title>
        <authorList>
            <person name="Kono N."/>
            <person name="Arakawa K."/>
        </authorList>
    </citation>
    <scope>NUCLEOTIDE SEQUENCE [LARGE SCALE GENOMIC DNA]</scope>
</reference>
<accession>A0AAV4XIJ1</accession>
<protein>
    <submittedName>
        <fullName evidence="1">Uncharacterized protein</fullName>
    </submittedName>
</protein>
<sequence>MTLLPTPTVLLREEERLRAPSQHLPSSSSVYLRIQLHRLGMGMYQGLDLSPLSLLNCVTVPLIPADLLWKINNRA</sequence>
<dbReference type="AlphaFoldDB" id="A0AAV4XIJ1"/>
<evidence type="ECO:0000313" key="2">
    <source>
        <dbReference type="Proteomes" id="UP001054945"/>
    </source>
</evidence>
<evidence type="ECO:0000313" key="1">
    <source>
        <dbReference type="EMBL" id="GIY93573.1"/>
    </source>
</evidence>
<dbReference type="EMBL" id="BPLR01017679">
    <property type="protein sequence ID" value="GIY93573.1"/>
    <property type="molecule type" value="Genomic_DNA"/>
</dbReference>
<organism evidence="1 2">
    <name type="scientific">Caerostris extrusa</name>
    <name type="common">Bark spider</name>
    <name type="synonym">Caerostris bankana</name>
    <dbReference type="NCBI Taxonomy" id="172846"/>
    <lineage>
        <taxon>Eukaryota</taxon>
        <taxon>Metazoa</taxon>
        <taxon>Ecdysozoa</taxon>
        <taxon>Arthropoda</taxon>
        <taxon>Chelicerata</taxon>
        <taxon>Arachnida</taxon>
        <taxon>Araneae</taxon>
        <taxon>Araneomorphae</taxon>
        <taxon>Entelegynae</taxon>
        <taxon>Araneoidea</taxon>
        <taxon>Araneidae</taxon>
        <taxon>Caerostris</taxon>
    </lineage>
</organism>
<keyword evidence="2" id="KW-1185">Reference proteome</keyword>
<proteinExistence type="predicted"/>